<keyword evidence="2" id="KW-1185">Reference proteome</keyword>
<dbReference type="EMBL" id="JAPTMU010000021">
    <property type="protein sequence ID" value="KAJ4925505.1"/>
    <property type="molecule type" value="Genomic_DNA"/>
</dbReference>
<organism evidence="1 2">
    <name type="scientific">Pogonophryne albipinna</name>
    <dbReference type="NCBI Taxonomy" id="1090488"/>
    <lineage>
        <taxon>Eukaryota</taxon>
        <taxon>Metazoa</taxon>
        <taxon>Chordata</taxon>
        <taxon>Craniata</taxon>
        <taxon>Vertebrata</taxon>
        <taxon>Euteleostomi</taxon>
        <taxon>Actinopterygii</taxon>
        <taxon>Neopterygii</taxon>
        <taxon>Teleostei</taxon>
        <taxon>Neoteleostei</taxon>
        <taxon>Acanthomorphata</taxon>
        <taxon>Eupercaria</taxon>
        <taxon>Perciformes</taxon>
        <taxon>Notothenioidei</taxon>
        <taxon>Pogonophryne</taxon>
    </lineage>
</organism>
<protein>
    <submittedName>
        <fullName evidence="1">Uncharacterized protein</fullName>
    </submittedName>
</protein>
<feature type="non-terminal residue" evidence="1">
    <location>
        <position position="1"/>
    </location>
</feature>
<comment type="caution">
    <text evidence="1">The sequence shown here is derived from an EMBL/GenBank/DDBJ whole genome shotgun (WGS) entry which is preliminary data.</text>
</comment>
<evidence type="ECO:0000313" key="2">
    <source>
        <dbReference type="Proteomes" id="UP001219934"/>
    </source>
</evidence>
<evidence type="ECO:0000313" key="1">
    <source>
        <dbReference type="EMBL" id="KAJ4925505.1"/>
    </source>
</evidence>
<gene>
    <name evidence="1" type="ORF">JOQ06_018235</name>
</gene>
<sequence length="59" mass="6418">GRSLAIWCLQSRCQSHITPARFPTCKKQPSAEAFGPASQIQLLSPHLPFANSELSPAQN</sequence>
<proteinExistence type="predicted"/>
<dbReference type="Proteomes" id="UP001219934">
    <property type="component" value="Unassembled WGS sequence"/>
</dbReference>
<name>A0AAD6AHJ3_9TELE</name>
<reference evidence="1" key="1">
    <citation type="submission" date="2022-11" db="EMBL/GenBank/DDBJ databases">
        <title>Chromosome-level genome of Pogonophryne albipinna.</title>
        <authorList>
            <person name="Jo E."/>
        </authorList>
    </citation>
    <scope>NUCLEOTIDE SEQUENCE</scope>
    <source>
        <strain evidence="1">SGF0006</strain>
        <tissue evidence="1">Muscle</tissue>
    </source>
</reference>
<dbReference type="AlphaFoldDB" id="A0AAD6AHJ3"/>
<accession>A0AAD6AHJ3</accession>